<keyword evidence="1 2" id="KW-0147">Chitin-binding</keyword>
<feature type="domain" description="Chitin-binding type-1" evidence="5">
    <location>
        <begin position="57"/>
        <end position="106"/>
    </location>
</feature>
<dbReference type="InterPro" id="IPR036861">
    <property type="entry name" value="Endochitinase-like_sf"/>
</dbReference>
<evidence type="ECO:0000256" key="2">
    <source>
        <dbReference type="PROSITE-ProRule" id="PRU00261"/>
    </source>
</evidence>
<feature type="disulfide bond" evidence="2">
    <location>
        <begin position="100"/>
        <end position="104"/>
    </location>
</feature>
<sequence>MYARRGADAVAAGTGKRRMRTLVVALALTFLIFVYTVHVTHRQDEEAVWIWMGMRSDGRCGRDFGTEHIDETRCGKGSPCCSAHGWCGSSEEYCSATLGCQSGCWGDDHPRERELKGGAMTPPRADVGAGDWDDEEEHSDSDWDDAYDEEHGYPDDDGDHDYGEYHDGGGRHGAYRRRGAYGYGDDDYYGDDHGPDEYEQYVDTASDDIGDDDGLYHGGDDPYDPLKAEGGDLDGDEQEQEQRHRHGWEGDGKEAGEPGEAVALSS</sequence>
<organism evidence="6 7">
    <name type="scientific">Diacronema lutheri</name>
    <name type="common">Unicellular marine alga</name>
    <name type="synonym">Monochrysis lutheri</name>
    <dbReference type="NCBI Taxonomy" id="2081491"/>
    <lineage>
        <taxon>Eukaryota</taxon>
        <taxon>Haptista</taxon>
        <taxon>Haptophyta</taxon>
        <taxon>Pavlovophyceae</taxon>
        <taxon>Pavlovales</taxon>
        <taxon>Pavlovaceae</taxon>
        <taxon>Diacronema</taxon>
    </lineage>
</organism>
<accession>A0A8J5XLA1</accession>
<feature type="compositionally biased region" description="Basic and acidic residues" evidence="3">
    <location>
        <begin position="214"/>
        <end position="230"/>
    </location>
</feature>
<evidence type="ECO:0000313" key="6">
    <source>
        <dbReference type="EMBL" id="KAG8465194.1"/>
    </source>
</evidence>
<comment type="caution">
    <text evidence="6">The sequence shown here is derived from an EMBL/GenBank/DDBJ whole genome shotgun (WGS) entry which is preliminary data.</text>
</comment>
<dbReference type="SUPFAM" id="SSF57016">
    <property type="entry name" value="Plant lectins/antimicrobial peptides"/>
    <property type="match status" value="1"/>
</dbReference>
<dbReference type="GO" id="GO:0008061">
    <property type="term" value="F:chitin binding"/>
    <property type="evidence" value="ECO:0007669"/>
    <property type="project" value="UniProtKB-UniRule"/>
</dbReference>
<evidence type="ECO:0000313" key="7">
    <source>
        <dbReference type="Proteomes" id="UP000751190"/>
    </source>
</evidence>
<evidence type="ECO:0000259" key="5">
    <source>
        <dbReference type="PROSITE" id="PS50941"/>
    </source>
</evidence>
<dbReference type="AlphaFoldDB" id="A0A8J5XLA1"/>
<proteinExistence type="predicted"/>
<dbReference type="Pfam" id="PF00187">
    <property type="entry name" value="Chitin_bind_1"/>
    <property type="match status" value="1"/>
</dbReference>
<feature type="compositionally biased region" description="Basic and acidic residues" evidence="3">
    <location>
        <begin position="247"/>
        <end position="256"/>
    </location>
</feature>
<dbReference type="PROSITE" id="PS50941">
    <property type="entry name" value="CHIT_BIND_I_2"/>
    <property type="match status" value="1"/>
</dbReference>
<feature type="compositionally biased region" description="Acidic residues" evidence="3">
    <location>
        <begin position="131"/>
        <end position="148"/>
    </location>
</feature>
<comment type="caution">
    <text evidence="2">Lacks conserved residue(s) required for the propagation of feature annotation.</text>
</comment>
<evidence type="ECO:0000256" key="4">
    <source>
        <dbReference type="SAM" id="Phobius"/>
    </source>
</evidence>
<name>A0A8J5XLA1_DIALT</name>
<dbReference type="PROSITE" id="PS00026">
    <property type="entry name" value="CHIT_BIND_I_1"/>
    <property type="match status" value="1"/>
</dbReference>
<gene>
    <name evidence="6" type="ORF">KFE25_012557</name>
</gene>
<keyword evidence="4" id="KW-0472">Membrane</keyword>
<keyword evidence="4" id="KW-0812">Transmembrane</keyword>
<feature type="compositionally biased region" description="Acidic residues" evidence="3">
    <location>
        <begin position="197"/>
        <end position="213"/>
    </location>
</feature>
<evidence type="ECO:0000256" key="3">
    <source>
        <dbReference type="SAM" id="MobiDB-lite"/>
    </source>
</evidence>
<dbReference type="SMART" id="SM00270">
    <property type="entry name" value="ChtBD1"/>
    <property type="match status" value="1"/>
</dbReference>
<feature type="transmembrane region" description="Helical" evidence="4">
    <location>
        <begin position="21"/>
        <end position="38"/>
    </location>
</feature>
<feature type="disulfide bond" evidence="2">
    <location>
        <begin position="80"/>
        <end position="94"/>
    </location>
</feature>
<keyword evidence="4" id="KW-1133">Transmembrane helix</keyword>
<dbReference type="EMBL" id="JAGTXO010000011">
    <property type="protein sequence ID" value="KAG8465194.1"/>
    <property type="molecule type" value="Genomic_DNA"/>
</dbReference>
<dbReference type="InterPro" id="IPR001002">
    <property type="entry name" value="Chitin-bd_1"/>
</dbReference>
<dbReference type="InterPro" id="IPR018371">
    <property type="entry name" value="Chitin-binding_1_CS"/>
</dbReference>
<keyword evidence="7" id="KW-1185">Reference proteome</keyword>
<evidence type="ECO:0000256" key="1">
    <source>
        <dbReference type="ARBA" id="ARBA00022669"/>
    </source>
</evidence>
<dbReference type="Gene3D" id="3.30.60.10">
    <property type="entry name" value="Endochitinase-like"/>
    <property type="match status" value="1"/>
</dbReference>
<dbReference type="OrthoDB" id="5985073at2759"/>
<protein>
    <recommendedName>
        <fullName evidence="5">Chitin-binding type-1 domain-containing protein</fullName>
    </recommendedName>
</protein>
<keyword evidence="2" id="KW-1015">Disulfide bond</keyword>
<dbReference type="Proteomes" id="UP000751190">
    <property type="component" value="Unassembled WGS sequence"/>
</dbReference>
<dbReference type="CDD" id="cd00035">
    <property type="entry name" value="ChtBD1"/>
    <property type="match status" value="1"/>
</dbReference>
<feature type="region of interest" description="Disordered" evidence="3">
    <location>
        <begin position="114"/>
        <end position="266"/>
    </location>
</feature>
<reference evidence="6" key="1">
    <citation type="submission" date="2021-05" db="EMBL/GenBank/DDBJ databases">
        <title>The genome of the haptophyte Pavlova lutheri (Diacronema luteri, Pavlovales) - a model for lipid biosynthesis in eukaryotic algae.</title>
        <authorList>
            <person name="Hulatt C.J."/>
            <person name="Posewitz M.C."/>
        </authorList>
    </citation>
    <scope>NUCLEOTIDE SEQUENCE</scope>
    <source>
        <strain evidence="6">NIVA-4/92</strain>
    </source>
</reference>
<feature type="compositionally biased region" description="Basic and acidic residues" evidence="3">
    <location>
        <begin position="149"/>
        <end position="170"/>
    </location>
</feature>